<dbReference type="InterPro" id="IPR013563">
    <property type="entry name" value="Oligopep_ABC_C"/>
</dbReference>
<keyword evidence="5 7" id="KW-0067">ATP-binding</keyword>
<evidence type="ECO:0000256" key="5">
    <source>
        <dbReference type="ARBA" id="ARBA00022840"/>
    </source>
</evidence>
<sequence>MPRKIGEIAAIDDVSFDINQGEILGCVGGSGSGKSILGRMLLNLVRPEAGEVIFEGRNIAGLSEPEMRPYRRNLQIIFQEPLNSLNPRRTVAENIARPLLNFGESRESAFRRVRDLMDIVGLLPSHANRYPHQFSGGQCQRIGIARALALKPRFLFLDEPVSALDVSIQAQILNLLKDLRDEFDLTYFLVANDLKVVEHFSDRVMILYQGKIVEIGTAKQVNQAPLHPYTQSFLRSALHMSSGDEWQTAAIETESLNELGREEAVEAAAGDRKGCIYGSSCGQRLAICASKSPEMTGETQMHTAACHLLTGAAPQHQRIES</sequence>
<dbReference type="PROSITE" id="PS00211">
    <property type="entry name" value="ABC_TRANSPORTER_1"/>
    <property type="match status" value="1"/>
</dbReference>
<gene>
    <name evidence="7" type="ordered locus">SFHH103_06653</name>
</gene>
<dbReference type="InterPro" id="IPR003439">
    <property type="entry name" value="ABC_transporter-like_ATP-bd"/>
</dbReference>
<dbReference type="PROSITE" id="PS50893">
    <property type="entry name" value="ABC_TRANSPORTER_2"/>
    <property type="match status" value="1"/>
</dbReference>
<geneLocation type="plasmid" evidence="7 8">
    <name>pSfHH103e</name>
</geneLocation>
<dbReference type="Proteomes" id="UP000007735">
    <property type="component" value="Plasmid pSfHH103e"/>
</dbReference>
<dbReference type="RefSeq" id="WP_014332741.1">
    <property type="nucleotide sequence ID" value="NC_016815.1"/>
</dbReference>
<comment type="subcellular location">
    <subcellularLocation>
        <location evidence="1">Cell inner membrane</location>
        <topology evidence="1">Peripheral membrane protein</topology>
    </subcellularLocation>
</comment>
<evidence type="ECO:0000256" key="2">
    <source>
        <dbReference type="ARBA" id="ARBA00005417"/>
    </source>
</evidence>
<evidence type="ECO:0000256" key="3">
    <source>
        <dbReference type="ARBA" id="ARBA00022448"/>
    </source>
</evidence>
<dbReference type="GO" id="GO:0005524">
    <property type="term" value="F:ATP binding"/>
    <property type="evidence" value="ECO:0007669"/>
    <property type="project" value="UniProtKB-KW"/>
</dbReference>
<name>G9AJ79_SINF1</name>
<dbReference type="AlphaFoldDB" id="G9AJ79"/>
<evidence type="ECO:0000256" key="1">
    <source>
        <dbReference type="ARBA" id="ARBA00004417"/>
    </source>
</evidence>
<dbReference type="InterPro" id="IPR050319">
    <property type="entry name" value="ABC_transp_ATP-bind"/>
</dbReference>
<dbReference type="EMBL" id="HE616899">
    <property type="protein sequence ID" value="CCF01111.1"/>
    <property type="molecule type" value="Genomic_DNA"/>
</dbReference>
<evidence type="ECO:0000313" key="7">
    <source>
        <dbReference type="EMBL" id="CCF01111.1"/>
    </source>
</evidence>
<dbReference type="Gene3D" id="3.40.50.300">
    <property type="entry name" value="P-loop containing nucleotide triphosphate hydrolases"/>
    <property type="match status" value="1"/>
</dbReference>
<dbReference type="PATRIC" id="fig|380.5.peg.6193"/>
<dbReference type="InterPro" id="IPR027417">
    <property type="entry name" value="P-loop_NTPase"/>
</dbReference>
<dbReference type="InterPro" id="IPR017871">
    <property type="entry name" value="ABC_transporter-like_CS"/>
</dbReference>
<accession>G9AJ79</accession>
<dbReference type="HOGENOM" id="CLU_000604_1_23_5"/>
<comment type="similarity">
    <text evidence="2">Belongs to the ABC transporter superfamily.</text>
</comment>
<keyword evidence="4" id="KW-0547">Nucleotide-binding</keyword>
<dbReference type="Pfam" id="PF00005">
    <property type="entry name" value="ABC_tran"/>
    <property type="match status" value="1"/>
</dbReference>
<keyword evidence="3" id="KW-0813">Transport</keyword>
<dbReference type="PANTHER" id="PTHR43776">
    <property type="entry name" value="TRANSPORT ATP-BINDING PROTEIN"/>
    <property type="match status" value="1"/>
</dbReference>
<dbReference type="GO" id="GO:0015833">
    <property type="term" value="P:peptide transport"/>
    <property type="evidence" value="ECO:0007669"/>
    <property type="project" value="InterPro"/>
</dbReference>
<reference evidence="7 8" key="1">
    <citation type="journal article" date="2012" name="J. Bacteriol.">
        <title>Genome sequence of the soybean symbiont Sinorhizobium fredii HH103.</title>
        <authorList>
            <person name="Weidner S."/>
            <person name="Becker A."/>
            <person name="Bonilla I."/>
            <person name="Jaenicke S."/>
            <person name="Lloret J."/>
            <person name="Margaret I."/>
            <person name="Puhler A."/>
            <person name="Ruiz-Sainz J.E."/>
            <person name="Schneiker-Bekel S."/>
            <person name="Szczepanowski R."/>
            <person name="Vinardell J.M."/>
            <person name="Zehner S."/>
            <person name="Gottfert M."/>
        </authorList>
    </citation>
    <scope>NUCLEOTIDE SEQUENCE [LARGE SCALE GENOMIC DNA]</scope>
    <source>
        <strain evidence="7 8">HH103</strain>
        <plasmid evidence="8">pSfHH103e</plasmid>
    </source>
</reference>
<evidence type="ECO:0000259" key="6">
    <source>
        <dbReference type="PROSITE" id="PS50893"/>
    </source>
</evidence>
<evidence type="ECO:0000256" key="4">
    <source>
        <dbReference type="ARBA" id="ARBA00022741"/>
    </source>
</evidence>
<dbReference type="Pfam" id="PF08352">
    <property type="entry name" value="oligo_HPY"/>
    <property type="match status" value="1"/>
</dbReference>
<proteinExistence type="inferred from homology"/>
<organism evidence="7 8">
    <name type="scientific">Sinorhizobium fredii (strain HH103)</name>
    <dbReference type="NCBI Taxonomy" id="1117943"/>
    <lineage>
        <taxon>Bacteria</taxon>
        <taxon>Pseudomonadati</taxon>
        <taxon>Pseudomonadota</taxon>
        <taxon>Alphaproteobacteria</taxon>
        <taxon>Hyphomicrobiales</taxon>
        <taxon>Rhizobiaceae</taxon>
        <taxon>Sinorhizobium/Ensifer group</taxon>
        <taxon>Sinorhizobium</taxon>
    </lineage>
</organism>
<dbReference type="SMART" id="SM00382">
    <property type="entry name" value="AAA"/>
    <property type="match status" value="1"/>
</dbReference>
<dbReference type="CDD" id="cd03257">
    <property type="entry name" value="ABC_NikE_OppD_transporters"/>
    <property type="match status" value="1"/>
</dbReference>
<dbReference type="InterPro" id="IPR003593">
    <property type="entry name" value="AAA+_ATPase"/>
</dbReference>
<feature type="domain" description="ABC transporter" evidence="6">
    <location>
        <begin position="1"/>
        <end position="234"/>
    </location>
</feature>
<dbReference type="GO" id="GO:0016887">
    <property type="term" value="F:ATP hydrolysis activity"/>
    <property type="evidence" value="ECO:0007669"/>
    <property type="project" value="InterPro"/>
</dbReference>
<keyword evidence="7" id="KW-0614">Plasmid</keyword>
<dbReference type="SUPFAM" id="SSF52540">
    <property type="entry name" value="P-loop containing nucleoside triphosphate hydrolases"/>
    <property type="match status" value="1"/>
</dbReference>
<protein>
    <submittedName>
        <fullName evidence="7">Oligopeptide ABC transporter ATP-binding protein</fullName>
    </submittedName>
</protein>
<dbReference type="GO" id="GO:0005886">
    <property type="term" value="C:plasma membrane"/>
    <property type="evidence" value="ECO:0007669"/>
    <property type="project" value="UniProtKB-SubCell"/>
</dbReference>
<dbReference type="KEGG" id="sfh:SFHH103_06653"/>
<dbReference type="GO" id="GO:0055085">
    <property type="term" value="P:transmembrane transport"/>
    <property type="evidence" value="ECO:0007669"/>
    <property type="project" value="UniProtKB-ARBA"/>
</dbReference>
<evidence type="ECO:0000313" key="8">
    <source>
        <dbReference type="Proteomes" id="UP000007735"/>
    </source>
</evidence>